<reference evidence="2" key="1">
    <citation type="journal article" date="2019" name="Int. J. Syst. Evol. Microbiol.">
        <title>The Global Catalogue of Microorganisms (GCM) 10K type strain sequencing project: providing services to taxonomists for standard genome sequencing and annotation.</title>
        <authorList>
            <consortium name="The Broad Institute Genomics Platform"/>
            <consortium name="The Broad Institute Genome Sequencing Center for Infectious Disease"/>
            <person name="Wu L."/>
            <person name="Ma J."/>
        </authorList>
    </citation>
    <scope>NUCLEOTIDE SEQUENCE [LARGE SCALE GENOMIC DNA]</scope>
    <source>
        <strain evidence="2">CGMCC 1.13681</strain>
    </source>
</reference>
<sequence>MTQTLTTTHSAFEVAQAEKAAVALETLVNRLSHDEAFSVALQENARKALADAGLSMEKEAMEALMFVDPERFDKACDALFELVDGDFLVMVGAPSCG</sequence>
<dbReference type="RefSeq" id="WP_386418373.1">
    <property type="nucleotide sequence ID" value="NZ_JBHSZO010000054.1"/>
</dbReference>
<proteinExistence type="predicted"/>
<evidence type="ECO:0000313" key="2">
    <source>
        <dbReference type="Proteomes" id="UP001596413"/>
    </source>
</evidence>
<gene>
    <name evidence="1" type="ORF">ACFQLX_23935</name>
</gene>
<keyword evidence="2" id="KW-1185">Reference proteome</keyword>
<dbReference type="EMBL" id="JBHSZO010000054">
    <property type="protein sequence ID" value="MFC7221187.1"/>
    <property type="molecule type" value="Genomic_DNA"/>
</dbReference>
<accession>A0ABW2GQF3</accession>
<evidence type="ECO:0000313" key="1">
    <source>
        <dbReference type="EMBL" id="MFC7221187.1"/>
    </source>
</evidence>
<comment type="caution">
    <text evidence="1">The sequence shown here is derived from an EMBL/GenBank/DDBJ whole genome shotgun (WGS) entry which is preliminary data.</text>
</comment>
<organism evidence="1 2">
    <name type="scientific">Streptomyces polyrhachis</name>
    <dbReference type="NCBI Taxonomy" id="1282885"/>
    <lineage>
        <taxon>Bacteria</taxon>
        <taxon>Bacillati</taxon>
        <taxon>Actinomycetota</taxon>
        <taxon>Actinomycetes</taxon>
        <taxon>Kitasatosporales</taxon>
        <taxon>Streptomycetaceae</taxon>
        <taxon>Streptomyces</taxon>
    </lineage>
</organism>
<dbReference type="Proteomes" id="UP001596413">
    <property type="component" value="Unassembled WGS sequence"/>
</dbReference>
<protein>
    <submittedName>
        <fullName evidence="1">Uncharacterized protein</fullName>
    </submittedName>
</protein>
<name>A0ABW2GQF3_9ACTN</name>